<feature type="domain" description="NADH:quinone oxidoreductase/Mrp antiporter transmembrane" evidence="20">
    <location>
        <begin position="23"/>
        <end position="77"/>
    </location>
</feature>
<feature type="transmembrane region" description="Helical" evidence="19">
    <location>
        <begin position="222"/>
        <end position="248"/>
    </location>
</feature>
<keyword evidence="6" id="KW-0813">Transport</keyword>
<dbReference type="GO" id="GO:0005743">
    <property type="term" value="C:mitochondrial inner membrane"/>
    <property type="evidence" value="ECO:0007669"/>
    <property type="project" value="UniProtKB-SubCell"/>
</dbReference>
<feature type="transmembrane region" description="Helical" evidence="19">
    <location>
        <begin position="254"/>
        <end position="278"/>
    </location>
</feature>
<evidence type="ECO:0000256" key="4">
    <source>
        <dbReference type="ARBA" id="ARBA00012944"/>
    </source>
</evidence>
<keyword evidence="16 19" id="KW-0472">Membrane</keyword>
<evidence type="ECO:0000256" key="13">
    <source>
        <dbReference type="ARBA" id="ARBA00023027"/>
    </source>
</evidence>
<proteinExistence type="inferred from homology"/>
<evidence type="ECO:0000256" key="14">
    <source>
        <dbReference type="ARBA" id="ARBA00023075"/>
    </source>
</evidence>
<keyword evidence="12 19" id="KW-1133">Transmembrane helix</keyword>
<sequence length="319" mass="37696">MTSPSVNFYLFLYLSSFILALSADDWFLIWLALEINMMLFIVLIYEWYNVYRIESCMKYFFVQSLGSALFMGIFYMNKEWLNIYGSFILSYKVGAGPFYFWFPSVSSGLDWFSCMLLFSLQKLIPLMLLVMFVGWVVWFILMLSLMIGVIGSFNQLFMKRLMAYSSIHHIGWLLMCNFSDESIWMIYLFLYSLVILTVIMILQYDNIENLMGICKSKSKWWFLMSILGMGGVPPFLGFFLKWIAFYYFLKMDLWVIIFMIILSVIMIYVYIRIMYNVFMGFGNEMGWFNIFENGNLRGIDFLSILGAIFGLVICVYIIM</sequence>
<comment type="similarity">
    <text evidence="3">Belongs to the complex I subunit 2 family.</text>
</comment>
<evidence type="ECO:0000256" key="10">
    <source>
        <dbReference type="ARBA" id="ARBA00022967"/>
    </source>
</evidence>
<evidence type="ECO:0000256" key="5">
    <source>
        <dbReference type="ARBA" id="ARBA00021008"/>
    </source>
</evidence>
<keyword evidence="14" id="KW-0830">Ubiquinone</keyword>
<reference evidence="21" key="1">
    <citation type="journal article" date="2014" name="Nucleic Acids Res.">
        <title>Multiplex sequencing of pooled mitochondrial genomes-a crucial step toward biodiversity analysis using mito-metagenomics.</title>
        <authorList>
            <person name="Tang M."/>
            <person name="Tan M."/>
            <person name="Meng G."/>
            <person name="Yang S."/>
            <person name="Su X."/>
            <person name="Liu S."/>
            <person name="Song W."/>
            <person name="Li Y."/>
            <person name="Wu Q."/>
            <person name="Zhang A."/>
            <person name="Zhou X."/>
        </authorList>
    </citation>
    <scope>NUCLEOTIDE SEQUENCE</scope>
    <source>
        <strain evidence="21">CL113</strain>
    </source>
</reference>
<evidence type="ECO:0000256" key="9">
    <source>
        <dbReference type="ARBA" id="ARBA00022792"/>
    </source>
</evidence>
<keyword evidence="10" id="KW-1278">Translocase</keyword>
<evidence type="ECO:0000256" key="7">
    <source>
        <dbReference type="ARBA" id="ARBA00022660"/>
    </source>
</evidence>
<feature type="transmembrane region" description="Helical" evidence="19">
    <location>
        <begin position="29"/>
        <end position="48"/>
    </location>
</feature>
<evidence type="ECO:0000256" key="8">
    <source>
        <dbReference type="ARBA" id="ARBA00022692"/>
    </source>
</evidence>
<keyword evidence="9" id="KW-0999">Mitochondrion inner membrane</keyword>
<feature type="domain" description="NADH:quinone oxidoreductase/Mrp antiporter transmembrane" evidence="20">
    <location>
        <begin position="89"/>
        <end position="265"/>
    </location>
</feature>
<dbReference type="InterPro" id="IPR001750">
    <property type="entry name" value="ND/Mrp_TM"/>
</dbReference>
<dbReference type="Pfam" id="PF00361">
    <property type="entry name" value="Proton_antipo_M"/>
    <property type="match status" value="2"/>
</dbReference>
<dbReference type="AlphaFoldDB" id="A0A0A0RW97"/>
<evidence type="ECO:0000256" key="11">
    <source>
        <dbReference type="ARBA" id="ARBA00022982"/>
    </source>
</evidence>
<keyword evidence="8 19" id="KW-0812">Transmembrane</keyword>
<keyword evidence="15 21" id="KW-0496">Mitochondrion</keyword>
<evidence type="ECO:0000256" key="6">
    <source>
        <dbReference type="ARBA" id="ARBA00022448"/>
    </source>
</evidence>
<evidence type="ECO:0000256" key="1">
    <source>
        <dbReference type="ARBA" id="ARBA00003257"/>
    </source>
</evidence>
<protein>
    <recommendedName>
        <fullName evidence="5">NADH-ubiquinone oxidoreductase chain 2</fullName>
        <ecNumber evidence="4">7.1.1.2</ecNumber>
    </recommendedName>
    <alternativeName>
        <fullName evidence="17">NADH dehydrogenase subunit 2</fullName>
    </alternativeName>
</protein>
<name>A0A0A0RW97_9ARAC</name>
<gene>
    <name evidence="21" type="primary">ND2</name>
</gene>
<evidence type="ECO:0000313" key="21">
    <source>
        <dbReference type="EMBL" id="AIW06157.1"/>
    </source>
</evidence>
<feature type="transmembrane region" description="Helical" evidence="19">
    <location>
        <begin position="299"/>
        <end position="318"/>
    </location>
</feature>
<evidence type="ECO:0000256" key="2">
    <source>
        <dbReference type="ARBA" id="ARBA00004448"/>
    </source>
</evidence>
<feature type="transmembrane region" description="Helical" evidence="19">
    <location>
        <begin position="126"/>
        <end position="153"/>
    </location>
</feature>
<keyword evidence="11" id="KW-0249">Electron transport</keyword>
<organism evidence="21">
    <name type="scientific">Araneae sp. MT-2014</name>
    <dbReference type="NCBI Taxonomy" id="1560008"/>
    <lineage>
        <taxon>Eukaryota</taxon>
        <taxon>Metazoa</taxon>
        <taxon>Ecdysozoa</taxon>
        <taxon>Arthropoda</taxon>
        <taxon>Chelicerata</taxon>
        <taxon>Arachnida</taxon>
        <taxon>Araneae</taxon>
    </lineage>
</organism>
<dbReference type="GO" id="GO:0006120">
    <property type="term" value="P:mitochondrial electron transport, NADH to ubiquinone"/>
    <property type="evidence" value="ECO:0007669"/>
    <property type="project" value="TreeGrafter"/>
</dbReference>
<evidence type="ECO:0000256" key="19">
    <source>
        <dbReference type="SAM" id="Phobius"/>
    </source>
</evidence>
<feature type="transmembrane region" description="Helical" evidence="19">
    <location>
        <begin position="182"/>
        <end position="202"/>
    </location>
</feature>
<dbReference type="GO" id="GO:0008137">
    <property type="term" value="F:NADH dehydrogenase (ubiquinone) activity"/>
    <property type="evidence" value="ECO:0007669"/>
    <property type="project" value="UniProtKB-EC"/>
</dbReference>
<evidence type="ECO:0000256" key="17">
    <source>
        <dbReference type="ARBA" id="ARBA00031028"/>
    </source>
</evidence>
<accession>A0A0A0RW97</accession>
<evidence type="ECO:0000259" key="20">
    <source>
        <dbReference type="Pfam" id="PF00361"/>
    </source>
</evidence>
<feature type="transmembrane region" description="Helical" evidence="19">
    <location>
        <begin position="7"/>
        <end position="23"/>
    </location>
</feature>
<comment type="function">
    <text evidence="1">Core subunit of the mitochondrial membrane respiratory chain NADH dehydrogenase (Complex I) that is believed to belong to the minimal assembly required for catalysis. Complex I functions in the transfer of electrons from NADH to the respiratory chain. The immediate electron acceptor for the enzyme is believed to be ubiquinone.</text>
</comment>
<dbReference type="InterPro" id="IPR050175">
    <property type="entry name" value="Complex_I_Subunit_2"/>
</dbReference>
<dbReference type="EC" id="7.1.1.2" evidence="4"/>
<comment type="subcellular location">
    <subcellularLocation>
        <location evidence="2">Mitochondrion inner membrane</location>
        <topology evidence="2">Multi-pass membrane protein</topology>
    </subcellularLocation>
</comment>
<keyword evidence="7" id="KW-0679">Respiratory chain</keyword>
<keyword evidence="13" id="KW-0520">NAD</keyword>
<evidence type="ECO:0000256" key="15">
    <source>
        <dbReference type="ARBA" id="ARBA00023128"/>
    </source>
</evidence>
<evidence type="ECO:0000256" key="16">
    <source>
        <dbReference type="ARBA" id="ARBA00023136"/>
    </source>
</evidence>
<dbReference type="EMBL" id="KM244672">
    <property type="protein sequence ID" value="AIW06157.1"/>
    <property type="molecule type" value="Genomic_DNA"/>
</dbReference>
<geneLocation type="mitochondrion" evidence="21"/>
<evidence type="ECO:0000256" key="12">
    <source>
        <dbReference type="ARBA" id="ARBA00022989"/>
    </source>
</evidence>
<evidence type="ECO:0000256" key="3">
    <source>
        <dbReference type="ARBA" id="ARBA00007012"/>
    </source>
</evidence>
<evidence type="ECO:0000256" key="18">
    <source>
        <dbReference type="ARBA" id="ARBA00049551"/>
    </source>
</evidence>
<comment type="catalytic activity">
    <reaction evidence="18">
        <text>a ubiquinone + NADH + 5 H(+)(in) = a ubiquinol + NAD(+) + 4 H(+)(out)</text>
        <dbReference type="Rhea" id="RHEA:29091"/>
        <dbReference type="Rhea" id="RHEA-COMP:9565"/>
        <dbReference type="Rhea" id="RHEA-COMP:9566"/>
        <dbReference type="ChEBI" id="CHEBI:15378"/>
        <dbReference type="ChEBI" id="CHEBI:16389"/>
        <dbReference type="ChEBI" id="CHEBI:17976"/>
        <dbReference type="ChEBI" id="CHEBI:57540"/>
        <dbReference type="ChEBI" id="CHEBI:57945"/>
        <dbReference type="EC" id="7.1.1.2"/>
    </reaction>
</comment>
<dbReference type="PANTHER" id="PTHR46552">
    <property type="entry name" value="NADH-UBIQUINONE OXIDOREDUCTASE CHAIN 2"/>
    <property type="match status" value="1"/>
</dbReference>
<dbReference type="PANTHER" id="PTHR46552:SF1">
    <property type="entry name" value="NADH-UBIQUINONE OXIDOREDUCTASE CHAIN 2"/>
    <property type="match status" value="1"/>
</dbReference>